<gene>
    <name evidence="9" type="ORF">OW255_00255</name>
</gene>
<evidence type="ECO:0000256" key="8">
    <source>
        <dbReference type="SAM" id="Phobius"/>
    </source>
</evidence>
<evidence type="ECO:0000256" key="5">
    <source>
        <dbReference type="ARBA" id="ARBA00022989"/>
    </source>
</evidence>
<keyword evidence="6" id="KW-0406">Ion transport</keyword>
<feature type="transmembrane region" description="Helical" evidence="8">
    <location>
        <begin position="432"/>
        <end position="460"/>
    </location>
</feature>
<dbReference type="EMBL" id="CP113524">
    <property type="protein sequence ID" value="WAJ23998.1"/>
    <property type="molecule type" value="Genomic_DNA"/>
</dbReference>
<sequence>MIEKMKFLSITGPKEDIDRVVDTYLSKYEIHLENALSELKTVQDLRPFVETNPYKDISQRAEELSQLLSPDGEQTGHKKMTVSQAADIIEAIGNETEELKAREETLLAKRDSLKESLQRILPFTALNYDLSSILHFKYIKFRFGRISHEYYHKFEDYVYDTIDTVLYKCREDDEYVWLVYFVPDTISNRIDAIYASMHFEQITVPDEYKGTPFEATKTLEDNMKTVQLEINDLRKQLSTFLESKRDDLLSARDRLESFSTNFNVRKLAACTRQSRNTFYILCGWMSHRDADSFQNDISEDEKTFCIVEENHENIISRPPTKLLNPGLFKPFELFIRMYGLPAYNEIDPTILIGLTYSFLFGFMFGDVGQGLCLLIGGFLLYRMKKLSLGAIVSCCGFFSTIFGFLFGSIFGFEDIIHPVWLRPMQHMTNLPFIGRLNTVFIVAVLLGMGIILLTMILNIINSYRSRDPERTFFDTNGLAGFVFYAGLVLTIVLYMTENPIPASALLVIMFGLPLVIMFFKEPLTHLVERKSRIMPKEKGMFVVQGFFELFEVLLSYFSNTLSFVRVGAFAVSHAAMMEVVLMLSGHEAGTVNWLVVVLGNLFVCGMEGLIVGIQVLRLEYYELFSRFYRGTGRAFKPYGKKI</sequence>
<feature type="transmembrane region" description="Helical" evidence="8">
    <location>
        <begin position="500"/>
        <end position="519"/>
    </location>
</feature>
<dbReference type="Pfam" id="PF01496">
    <property type="entry name" value="V_ATPase_I"/>
    <property type="match status" value="1"/>
</dbReference>
<feature type="transmembrane region" description="Helical" evidence="8">
    <location>
        <begin position="563"/>
        <end position="581"/>
    </location>
</feature>
<evidence type="ECO:0000256" key="4">
    <source>
        <dbReference type="ARBA" id="ARBA00022692"/>
    </source>
</evidence>
<evidence type="ECO:0000256" key="1">
    <source>
        <dbReference type="ARBA" id="ARBA00004141"/>
    </source>
</evidence>
<feature type="transmembrane region" description="Helical" evidence="8">
    <location>
        <begin position="358"/>
        <end position="381"/>
    </location>
</feature>
<feature type="transmembrane region" description="Helical" evidence="8">
    <location>
        <begin position="472"/>
        <end position="494"/>
    </location>
</feature>
<protein>
    <submittedName>
        <fullName evidence="9">ATPase</fullName>
    </submittedName>
</protein>
<proteinExistence type="inferred from homology"/>
<comment type="similarity">
    <text evidence="2">Belongs to the V-ATPase 116 kDa subunit family.</text>
</comment>
<evidence type="ECO:0000256" key="6">
    <source>
        <dbReference type="ARBA" id="ARBA00023065"/>
    </source>
</evidence>
<evidence type="ECO:0000313" key="9">
    <source>
        <dbReference type="EMBL" id="WAJ23998.1"/>
    </source>
</evidence>
<organism evidence="9 10">
    <name type="scientific">Lacrimispora xylanolytica</name>
    <dbReference type="NCBI Taxonomy" id="29375"/>
    <lineage>
        <taxon>Bacteria</taxon>
        <taxon>Bacillati</taxon>
        <taxon>Bacillota</taxon>
        <taxon>Clostridia</taxon>
        <taxon>Lachnospirales</taxon>
        <taxon>Lachnospiraceae</taxon>
        <taxon>Lacrimispora</taxon>
    </lineage>
</organism>
<accession>A0ABY7AEQ5</accession>
<dbReference type="InterPro" id="IPR002490">
    <property type="entry name" value="V-ATPase_116kDa_su"/>
</dbReference>
<dbReference type="Gene3D" id="3.30.70.2750">
    <property type="match status" value="1"/>
</dbReference>
<comment type="subcellular location">
    <subcellularLocation>
        <location evidence="1">Membrane</location>
        <topology evidence="1">Multi-pass membrane protein</topology>
    </subcellularLocation>
</comment>
<dbReference type="Proteomes" id="UP001163115">
    <property type="component" value="Chromosome"/>
</dbReference>
<dbReference type="PANTHER" id="PTHR11629">
    <property type="entry name" value="VACUOLAR PROTON ATPASES"/>
    <property type="match status" value="1"/>
</dbReference>
<keyword evidence="5 8" id="KW-1133">Transmembrane helix</keyword>
<reference evidence="9" key="1">
    <citation type="submission" date="2022-11" db="EMBL/GenBank/DDBJ databases">
        <title>Lacrimispora xylanolytica sy1, complete genome.</title>
        <authorList>
            <person name="Choi S."/>
        </authorList>
    </citation>
    <scope>NUCLEOTIDE SEQUENCE</scope>
    <source>
        <strain evidence="9">Sy1</strain>
    </source>
</reference>
<evidence type="ECO:0000313" key="10">
    <source>
        <dbReference type="Proteomes" id="UP001163115"/>
    </source>
</evidence>
<evidence type="ECO:0000256" key="2">
    <source>
        <dbReference type="ARBA" id="ARBA00009904"/>
    </source>
</evidence>
<keyword evidence="3" id="KW-0813">Transport</keyword>
<keyword evidence="10" id="KW-1185">Reference proteome</keyword>
<feature type="transmembrane region" description="Helical" evidence="8">
    <location>
        <begin position="539"/>
        <end position="557"/>
    </location>
</feature>
<dbReference type="RefSeq" id="WP_268115238.1">
    <property type="nucleotide sequence ID" value="NZ_CP113524.1"/>
</dbReference>
<evidence type="ECO:0000256" key="7">
    <source>
        <dbReference type="ARBA" id="ARBA00023136"/>
    </source>
</evidence>
<keyword evidence="7 8" id="KW-0472">Membrane</keyword>
<dbReference type="Gene3D" id="1.20.1460.20">
    <property type="match status" value="1"/>
</dbReference>
<dbReference type="PANTHER" id="PTHR11629:SF63">
    <property type="entry name" value="V-TYPE PROTON ATPASE SUBUNIT A"/>
    <property type="match status" value="1"/>
</dbReference>
<evidence type="ECO:0000256" key="3">
    <source>
        <dbReference type="ARBA" id="ARBA00022448"/>
    </source>
</evidence>
<feature type="transmembrane region" description="Helical" evidence="8">
    <location>
        <begin position="388"/>
        <end position="412"/>
    </location>
</feature>
<dbReference type="Gene3D" id="3.30.70.2170">
    <property type="match status" value="1"/>
</dbReference>
<name>A0ABY7AEQ5_9FIRM</name>
<keyword evidence="4 8" id="KW-0812">Transmembrane</keyword>
<feature type="transmembrane region" description="Helical" evidence="8">
    <location>
        <begin position="593"/>
        <end position="616"/>
    </location>
</feature>